<dbReference type="Proteomes" id="UP000242447">
    <property type="component" value="Chromosome"/>
</dbReference>
<dbReference type="KEGG" id="kro:BVG79_01033"/>
<reference evidence="18 19" key="1">
    <citation type="submission" date="2017-02" db="EMBL/GenBank/DDBJ databases">
        <title>Ketogulonicigenium robustum SPU B003 Genome sequencing and assembly.</title>
        <authorList>
            <person name="Li Y."/>
            <person name="Liu L."/>
            <person name="Wang C."/>
            <person name="Zhang M."/>
            <person name="Zhang T."/>
            <person name="Zhang Y."/>
        </authorList>
    </citation>
    <scope>NUCLEOTIDE SEQUENCE [LARGE SCALE GENOMIC DNA]</scope>
    <source>
        <strain evidence="18 19">SPU_B003</strain>
    </source>
</reference>
<keyword evidence="13" id="KW-0902">Two-component regulatory system</keyword>
<evidence type="ECO:0000256" key="2">
    <source>
        <dbReference type="ARBA" id="ARBA00004429"/>
    </source>
</evidence>
<evidence type="ECO:0000256" key="13">
    <source>
        <dbReference type="ARBA" id="ARBA00023012"/>
    </source>
</evidence>
<dbReference type="Gene3D" id="1.10.287.130">
    <property type="match status" value="1"/>
</dbReference>
<keyword evidence="5" id="KW-0997">Cell inner membrane</keyword>
<dbReference type="PROSITE" id="PS50885">
    <property type="entry name" value="HAMP"/>
    <property type="match status" value="1"/>
</dbReference>
<evidence type="ECO:0000256" key="11">
    <source>
        <dbReference type="ARBA" id="ARBA00022840"/>
    </source>
</evidence>
<dbReference type="InterPro" id="IPR004358">
    <property type="entry name" value="Sig_transdc_His_kin-like_C"/>
</dbReference>
<keyword evidence="9" id="KW-0547">Nucleotide-binding</keyword>
<dbReference type="InterPro" id="IPR005467">
    <property type="entry name" value="His_kinase_dom"/>
</dbReference>
<keyword evidence="8 15" id="KW-0812">Transmembrane</keyword>
<proteinExistence type="predicted"/>
<feature type="domain" description="HAMP" evidence="17">
    <location>
        <begin position="178"/>
        <end position="229"/>
    </location>
</feature>
<sequence>MLGFLKSYMPRSLYARAALILLVPILTLQGTIALVFIQRHFEQVTQQMAEYLMIDLDYLVSFLEVGGDTSLAEAQTVARALHFRIEAPDREVGNTDTLAFEDVSGRALISTLRAGDLPIRRIDLSDPRRVFVSIDTAAGPFVISFERRRIAATNAHQLLVLIGVLSVLLTFVSYVFLRNQLRPIKRLAEASIEYGKGRVIPYRPSGATEVRAAGAAFAEMRNRIERQVQQRTLMLSGVSHDLRTPLTRLKLALSISDDPDAPDMLGDVEEMEHMLDAFLDFTRSDAEAELEYVDPIALVGDTVAKAQRVGPVTLLQSEGKGMMQLRPDSIRRALDNLIANAQRYGTHVTVAAQLGERNLRIIVEDDGPGIPAALREEATRPFVRLDPARNQDKGSGVGLGLAIVADVARSHGGQLRLSQSEALGGLRAEIVIAR</sequence>
<keyword evidence="10 18" id="KW-0418">Kinase</keyword>
<evidence type="ECO:0000256" key="10">
    <source>
        <dbReference type="ARBA" id="ARBA00022777"/>
    </source>
</evidence>
<evidence type="ECO:0000256" key="5">
    <source>
        <dbReference type="ARBA" id="ARBA00022519"/>
    </source>
</evidence>
<evidence type="ECO:0000256" key="4">
    <source>
        <dbReference type="ARBA" id="ARBA00022475"/>
    </source>
</evidence>
<evidence type="ECO:0000256" key="3">
    <source>
        <dbReference type="ARBA" id="ARBA00012438"/>
    </source>
</evidence>
<keyword evidence="4" id="KW-1003">Cell membrane</keyword>
<evidence type="ECO:0000256" key="14">
    <source>
        <dbReference type="ARBA" id="ARBA00023136"/>
    </source>
</evidence>
<keyword evidence="12 15" id="KW-1133">Transmembrane helix</keyword>
<evidence type="ECO:0000313" key="18">
    <source>
        <dbReference type="EMBL" id="ARO14379.1"/>
    </source>
</evidence>
<evidence type="ECO:0000259" key="16">
    <source>
        <dbReference type="PROSITE" id="PS50109"/>
    </source>
</evidence>
<dbReference type="Pfam" id="PF02518">
    <property type="entry name" value="HATPase_c"/>
    <property type="match status" value="1"/>
</dbReference>
<keyword evidence="7 18" id="KW-0808">Transferase</keyword>
<dbReference type="InterPro" id="IPR036890">
    <property type="entry name" value="HATPase_C_sf"/>
</dbReference>
<dbReference type="AlphaFoldDB" id="A0A1W6NYW4"/>
<dbReference type="SUPFAM" id="SSF55874">
    <property type="entry name" value="ATPase domain of HSP90 chaperone/DNA topoisomerase II/histidine kinase"/>
    <property type="match status" value="1"/>
</dbReference>
<dbReference type="InterPro" id="IPR050980">
    <property type="entry name" value="2C_sensor_his_kinase"/>
</dbReference>
<name>A0A1W6NYW4_9RHOB</name>
<dbReference type="InterPro" id="IPR003660">
    <property type="entry name" value="HAMP_dom"/>
</dbReference>
<evidence type="ECO:0000256" key="8">
    <source>
        <dbReference type="ARBA" id="ARBA00022692"/>
    </source>
</evidence>
<keyword evidence="14 15" id="KW-0472">Membrane</keyword>
<dbReference type="InterPro" id="IPR003661">
    <property type="entry name" value="HisK_dim/P_dom"/>
</dbReference>
<feature type="domain" description="Histidine kinase" evidence="16">
    <location>
        <begin position="237"/>
        <end position="434"/>
    </location>
</feature>
<dbReference type="EMBL" id="CP019937">
    <property type="protein sequence ID" value="ARO14379.1"/>
    <property type="molecule type" value="Genomic_DNA"/>
</dbReference>
<dbReference type="Pfam" id="PF00672">
    <property type="entry name" value="HAMP"/>
    <property type="match status" value="1"/>
</dbReference>
<evidence type="ECO:0000256" key="12">
    <source>
        <dbReference type="ARBA" id="ARBA00022989"/>
    </source>
</evidence>
<comment type="catalytic activity">
    <reaction evidence="1">
        <text>ATP + protein L-histidine = ADP + protein N-phospho-L-histidine.</text>
        <dbReference type="EC" id="2.7.13.3"/>
    </reaction>
</comment>
<keyword evidence="6" id="KW-0597">Phosphoprotein</keyword>
<gene>
    <name evidence="18" type="primary">envZ</name>
    <name evidence="18" type="ORF">BVG79_01033</name>
</gene>
<dbReference type="GO" id="GO:0000155">
    <property type="term" value="F:phosphorelay sensor kinase activity"/>
    <property type="evidence" value="ECO:0007669"/>
    <property type="project" value="InterPro"/>
</dbReference>
<dbReference type="Pfam" id="PF00512">
    <property type="entry name" value="HisKA"/>
    <property type="match status" value="1"/>
</dbReference>
<keyword evidence="19" id="KW-1185">Reference proteome</keyword>
<dbReference type="Gene3D" id="3.30.565.10">
    <property type="entry name" value="Histidine kinase-like ATPase, C-terminal domain"/>
    <property type="match status" value="1"/>
</dbReference>
<dbReference type="GO" id="GO:0005886">
    <property type="term" value="C:plasma membrane"/>
    <property type="evidence" value="ECO:0007669"/>
    <property type="project" value="UniProtKB-SubCell"/>
</dbReference>
<organism evidence="18 19">
    <name type="scientific">Ketogulonicigenium robustum</name>
    <dbReference type="NCBI Taxonomy" id="92947"/>
    <lineage>
        <taxon>Bacteria</taxon>
        <taxon>Pseudomonadati</taxon>
        <taxon>Pseudomonadota</taxon>
        <taxon>Alphaproteobacteria</taxon>
        <taxon>Rhodobacterales</taxon>
        <taxon>Roseobacteraceae</taxon>
        <taxon>Ketogulonicigenium</taxon>
    </lineage>
</organism>
<dbReference type="PROSITE" id="PS50109">
    <property type="entry name" value="HIS_KIN"/>
    <property type="match status" value="1"/>
</dbReference>
<dbReference type="RefSeq" id="WP_085785940.1">
    <property type="nucleotide sequence ID" value="NZ_CP019937.1"/>
</dbReference>
<keyword evidence="11" id="KW-0067">ATP-binding</keyword>
<dbReference type="STRING" id="92947.BVG79_01033"/>
<comment type="subcellular location">
    <subcellularLocation>
        <location evidence="2">Cell inner membrane</location>
        <topology evidence="2">Multi-pass membrane protein</topology>
    </subcellularLocation>
</comment>
<evidence type="ECO:0000256" key="1">
    <source>
        <dbReference type="ARBA" id="ARBA00000085"/>
    </source>
</evidence>
<feature type="transmembrane region" description="Helical" evidence="15">
    <location>
        <begin position="158"/>
        <end position="177"/>
    </location>
</feature>
<evidence type="ECO:0000256" key="7">
    <source>
        <dbReference type="ARBA" id="ARBA00022679"/>
    </source>
</evidence>
<evidence type="ECO:0000259" key="17">
    <source>
        <dbReference type="PROSITE" id="PS50885"/>
    </source>
</evidence>
<dbReference type="PRINTS" id="PR00344">
    <property type="entry name" value="BCTRLSENSOR"/>
</dbReference>
<dbReference type="SUPFAM" id="SSF47384">
    <property type="entry name" value="Homodimeric domain of signal transducing histidine kinase"/>
    <property type="match status" value="1"/>
</dbReference>
<dbReference type="SMART" id="SM00388">
    <property type="entry name" value="HisKA"/>
    <property type="match status" value="1"/>
</dbReference>
<dbReference type="PANTHER" id="PTHR44936">
    <property type="entry name" value="SENSOR PROTEIN CREC"/>
    <property type="match status" value="1"/>
</dbReference>
<evidence type="ECO:0000256" key="6">
    <source>
        <dbReference type="ARBA" id="ARBA00022553"/>
    </source>
</evidence>
<evidence type="ECO:0000313" key="19">
    <source>
        <dbReference type="Proteomes" id="UP000242447"/>
    </source>
</evidence>
<accession>A0A1W6NYW4</accession>
<dbReference type="GO" id="GO:0005524">
    <property type="term" value="F:ATP binding"/>
    <property type="evidence" value="ECO:0007669"/>
    <property type="project" value="UniProtKB-KW"/>
</dbReference>
<dbReference type="InterPro" id="IPR036097">
    <property type="entry name" value="HisK_dim/P_sf"/>
</dbReference>
<evidence type="ECO:0000256" key="9">
    <source>
        <dbReference type="ARBA" id="ARBA00022741"/>
    </source>
</evidence>
<protein>
    <recommendedName>
        <fullName evidence="3">histidine kinase</fullName>
        <ecNumber evidence="3">2.7.13.3</ecNumber>
    </recommendedName>
</protein>
<dbReference type="OrthoDB" id="9804645at2"/>
<evidence type="ECO:0000256" key="15">
    <source>
        <dbReference type="SAM" id="Phobius"/>
    </source>
</evidence>
<dbReference type="InterPro" id="IPR003594">
    <property type="entry name" value="HATPase_dom"/>
</dbReference>
<dbReference type="EC" id="2.7.13.3" evidence="3"/>
<dbReference type="PANTHER" id="PTHR44936:SF5">
    <property type="entry name" value="SENSOR HISTIDINE KINASE ENVZ"/>
    <property type="match status" value="1"/>
</dbReference>
<dbReference type="CDD" id="cd00082">
    <property type="entry name" value="HisKA"/>
    <property type="match status" value="1"/>
</dbReference>
<dbReference type="SMART" id="SM00387">
    <property type="entry name" value="HATPase_c"/>
    <property type="match status" value="1"/>
</dbReference>